<sequence>MGSNAGMETATSLLIGQLAEYLRGLTRRLDPGAGWYGEFLRRDPEGMRACLDGAAIPPWDVLASLLRDAGAVAGEAEYAARLRDAAAAAWDRAPGGARELRDMLARAAEQRSAAEAALARMTRLRDRATDPAQAAELTRELSWLQDDTSRARARQKDLTTRLRTLSTARDTDPPAPPPSGPPLPGVPGPRGADPGAGPEAPGAWAAPEDEASWALPGARYDASGTGSVREPMALVPGPRGADPGAGPLGQPPGPLPGAGYDDPGAGPEAPGAWAAPEDEPSWALPEARAAGPVVESDGAPSEPDPPVPGTGVPLGGVPRRRGAGPVGRAEGRWLRGGRRTGGARYAGAPAEAGPPSLPVETPQAPEAAPRGARFAHLAPAKATRDSAPPGPDTRPPLPPEASAAPPGPDTRPPLPPGATAPRPGIDSAGPSRSDAAPAVAPEAPADRPVAPSRHDAAGATVGRPAVSPWLGVDPAAPPRGGGPGAEPGVPVPPPMDGDAAAPPEVPQTVARLVGLRAQGRGGEAHALLCEAAGWPAGLLPEFAAELGRAGLGADWATLLWEAASLPPDRLAAAAAALGEAGRDADSDALLRQGAARPTAEIAEAALLLGAAGRDREADALLAAFVRLRTAEEAAALARRDPQWFAPRLLRAAAALAGGKHRDLSHALRVAGIPLP</sequence>
<keyword evidence="4" id="KW-1185">Reference proteome</keyword>
<feature type="coiled-coil region" evidence="1">
    <location>
        <begin position="97"/>
        <end position="124"/>
    </location>
</feature>
<evidence type="ECO:0000256" key="1">
    <source>
        <dbReference type="SAM" id="Coils"/>
    </source>
</evidence>
<feature type="region of interest" description="Disordered" evidence="2">
    <location>
        <begin position="147"/>
        <end position="503"/>
    </location>
</feature>
<evidence type="ECO:0000313" key="3">
    <source>
        <dbReference type="EMBL" id="GHB74069.1"/>
    </source>
</evidence>
<dbReference type="EMBL" id="BMVP01000012">
    <property type="protein sequence ID" value="GHB74069.1"/>
    <property type="molecule type" value="Genomic_DNA"/>
</dbReference>
<gene>
    <name evidence="3" type="ORF">GCM10010347_50470</name>
</gene>
<feature type="compositionally biased region" description="Low complexity" evidence="2">
    <location>
        <begin position="257"/>
        <end position="275"/>
    </location>
</feature>
<feature type="compositionally biased region" description="Low complexity" evidence="2">
    <location>
        <begin position="236"/>
        <end position="245"/>
    </location>
</feature>
<reference evidence="4" key="1">
    <citation type="journal article" date="2019" name="Int. J. Syst. Evol. Microbiol.">
        <title>The Global Catalogue of Microorganisms (GCM) 10K type strain sequencing project: providing services to taxonomists for standard genome sequencing and annotation.</title>
        <authorList>
            <consortium name="The Broad Institute Genomics Platform"/>
            <consortium name="The Broad Institute Genome Sequencing Center for Infectious Disease"/>
            <person name="Wu L."/>
            <person name="Ma J."/>
        </authorList>
    </citation>
    <scope>NUCLEOTIDE SEQUENCE [LARGE SCALE GENOMIC DNA]</scope>
    <source>
        <strain evidence="4">JCM 4738</strain>
    </source>
</reference>
<feature type="compositionally biased region" description="Pro residues" evidence="2">
    <location>
        <begin position="173"/>
        <end position="187"/>
    </location>
</feature>
<protein>
    <recommendedName>
        <fullName evidence="5">UL36 very large tegument protein</fullName>
    </recommendedName>
</protein>
<dbReference type="Proteomes" id="UP000642673">
    <property type="component" value="Unassembled WGS sequence"/>
</dbReference>
<feature type="compositionally biased region" description="Low complexity" evidence="2">
    <location>
        <begin position="189"/>
        <end position="206"/>
    </location>
</feature>
<feature type="compositionally biased region" description="Pro residues" evidence="2">
    <location>
        <begin position="388"/>
        <end position="418"/>
    </location>
</feature>
<name>A0ABQ3F2K9_9ACTN</name>
<accession>A0ABQ3F2K9</accession>
<evidence type="ECO:0000313" key="4">
    <source>
        <dbReference type="Proteomes" id="UP000642673"/>
    </source>
</evidence>
<proteinExistence type="predicted"/>
<evidence type="ECO:0000256" key="2">
    <source>
        <dbReference type="SAM" id="MobiDB-lite"/>
    </source>
</evidence>
<feature type="compositionally biased region" description="Low complexity" evidence="2">
    <location>
        <begin position="434"/>
        <end position="451"/>
    </location>
</feature>
<organism evidence="3 4">
    <name type="scientific">Streptomyces cirratus</name>
    <dbReference type="NCBI Taxonomy" id="68187"/>
    <lineage>
        <taxon>Bacteria</taxon>
        <taxon>Bacillati</taxon>
        <taxon>Actinomycetota</taxon>
        <taxon>Actinomycetes</taxon>
        <taxon>Kitasatosporales</taxon>
        <taxon>Streptomycetaceae</taxon>
        <taxon>Streptomyces</taxon>
    </lineage>
</organism>
<comment type="caution">
    <text evidence="3">The sequence shown here is derived from an EMBL/GenBank/DDBJ whole genome shotgun (WGS) entry which is preliminary data.</text>
</comment>
<keyword evidence="1" id="KW-0175">Coiled coil</keyword>
<feature type="compositionally biased region" description="Basic and acidic residues" evidence="2">
    <location>
        <begin position="147"/>
        <end position="160"/>
    </location>
</feature>
<evidence type="ECO:0008006" key="5">
    <source>
        <dbReference type="Google" id="ProtNLM"/>
    </source>
</evidence>